<accession>A0A6J7WNN9</accession>
<gene>
    <name evidence="2" type="ORF">UFOVP222_85</name>
</gene>
<feature type="region of interest" description="Disordered" evidence="1">
    <location>
        <begin position="41"/>
        <end position="81"/>
    </location>
</feature>
<feature type="region of interest" description="Disordered" evidence="1">
    <location>
        <begin position="1"/>
        <end position="22"/>
    </location>
</feature>
<name>A0A6J7WNN9_9CAUD</name>
<evidence type="ECO:0000256" key="1">
    <source>
        <dbReference type="SAM" id="MobiDB-lite"/>
    </source>
</evidence>
<evidence type="ECO:0000313" key="2">
    <source>
        <dbReference type="EMBL" id="CAB5219536.1"/>
    </source>
</evidence>
<protein>
    <submittedName>
        <fullName evidence="2">Uncharacterized protein</fullName>
    </submittedName>
</protein>
<feature type="compositionally biased region" description="Basic residues" evidence="1">
    <location>
        <begin position="41"/>
        <end position="53"/>
    </location>
</feature>
<sequence>MEINKDDATVAVNPSYTANPSIPGVGIKYPTKLTAARRNKGYTMKSRKPRKAGKVREAQTGADGMSAQGAVSSGGPGGSLG</sequence>
<reference evidence="2" key="1">
    <citation type="submission" date="2020-05" db="EMBL/GenBank/DDBJ databases">
        <authorList>
            <person name="Chiriac C."/>
            <person name="Salcher M."/>
            <person name="Ghai R."/>
            <person name="Kavagutti S V."/>
        </authorList>
    </citation>
    <scope>NUCLEOTIDE SEQUENCE</scope>
</reference>
<feature type="compositionally biased region" description="Gly residues" evidence="1">
    <location>
        <begin position="72"/>
        <end position="81"/>
    </location>
</feature>
<organism evidence="2">
    <name type="scientific">uncultured Caudovirales phage</name>
    <dbReference type="NCBI Taxonomy" id="2100421"/>
    <lineage>
        <taxon>Viruses</taxon>
        <taxon>Duplodnaviria</taxon>
        <taxon>Heunggongvirae</taxon>
        <taxon>Uroviricota</taxon>
        <taxon>Caudoviricetes</taxon>
        <taxon>Peduoviridae</taxon>
        <taxon>Maltschvirus</taxon>
        <taxon>Maltschvirus maltsch</taxon>
    </lineage>
</organism>
<proteinExistence type="predicted"/>
<dbReference type="EMBL" id="LR798269">
    <property type="protein sequence ID" value="CAB5219536.1"/>
    <property type="molecule type" value="Genomic_DNA"/>
</dbReference>